<protein>
    <submittedName>
        <fullName evidence="2">Ribonuclease Z</fullName>
    </submittedName>
</protein>
<evidence type="ECO:0000313" key="2">
    <source>
        <dbReference type="WBParaSite" id="Gr19_v10_g16462.t2"/>
    </source>
</evidence>
<organism evidence="1 2">
    <name type="scientific">Globodera rostochiensis</name>
    <name type="common">Golden nematode worm</name>
    <name type="synonym">Heterodera rostochiensis</name>
    <dbReference type="NCBI Taxonomy" id="31243"/>
    <lineage>
        <taxon>Eukaryota</taxon>
        <taxon>Metazoa</taxon>
        <taxon>Ecdysozoa</taxon>
        <taxon>Nematoda</taxon>
        <taxon>Chromadorea</taxon>
        <taxon>Rhabditida</taxon>
        <taxon>Tylenchina</taxon>
        <taxon>Tylenchomorpha</taxon>
        <taxon>Tylenchoidea</taxon>
        <taxon>Heteroderidae</taxon>
        <taxon>Heteroderinae</taxon>
        <taxon>Globodera</taxon>
    </lineage>
</organism>
<dbReference type="Proteomes" id="UP000887572">
    <property type="component" value="Unplaced"/>
</dbReference>
<keyword evidence="1" id="KW-1185">Reference proteome</keyword>
<proteinExistence type="predicted"/>
<evidence type="ECO:0000313" key="1">
    <source>
        <dbReference type="Proteomes" id="UP000887572"/>
    </source>
</evidence>
<dbReference type="WBParaSite" id="Gr19_v10_g16462.t2">
    <property type="protein sequence ID" value="Gr19_v10_g16462.t2"/>
    <property type="gene ID" value="Gr19_v10_g16462"/>
</dbReference>
<name>A0A914HER1_GLORO</name>
<dbReference type="AlphaFoldDB" id="A0A914HER1"/>
<accession>A0A914HER1</accession>
<sequence length="101" mass="11703">MKFPTIAFASPFSKKICAIHQSSTRNLFVHYSLPTFSAQHLTKEQTRPSSSAIQNKLSEKLKQSQEELENYKPDSTKYRLIKLRIANLREGRNFPSWNSET</sequence>
<reference evidence="2" key="1">
    <citation type="submission" date="2022-11" db="UniProtKB">
        <authorList>
            <consortium name="WormBaseParasite"/>
        </authorList>
    </citation>
    <scope>IDENTIFICATION</scope>
</reference>